<organism evidence="3 4">
    <name type="scientific">Desulfurispirillum indicum (strain ATCC BAA-1389 / DSM 22839 / S5)</name>
    <dbReference type="NCBI Taxonomy" id="653733"/>
    <lineage>
        <taxon>Bacteria</taxon>
        <taxon>Pseudomonadati</taxon>
        <taxon>Chrysiogenota</taxon>
        <taxon>Chrysiogenia</taxon>
        <taxon>Chrysiogenales</taxon>
        <taxon>Chrysiogenaceae</taxon>
        <taxon>Desulfurispirillum</taxon>
    </lineage>
</organism>
<dbReference type="CDD" id="cd06257">
    <property type="entry name" value="DnaJ"/>
    <property type="match status" value="1"/>
</dbReference>
<feature type="region of interest" description="Disordered" evidence="1">
    <location>
        <begin position="66"/>
        <end position="116"/>
    </location>
</feature>
<dbReference type="Proteomes" id="UP000002572">
    <property type="component" value="Chromosome"/>
</dbReference>
<dbReference type="RefSeq" id="WP_013504831.1">
    <property type="nucleotide sequence ID" value="NC_014836.1"/>
</dbReference>
<dbReference type="PROSITE" id="PS50076">
    <property type="entry name" value="DNAJ_2"/>
    <property type="match status" value="1"/>
</dbReference>
<dbReference type="InParanoid" id="E6W603"/>
<name>E6W603_DESIS</name>
<dbReference type="eggNOG" id="COG0484">
    <property type="taxonomic scope" value="Bacteria"/>
</dbReference>
<evidence type="ECO:0000256" key="1">
    <source>
        <dbReference type="SAM" id="MobiDB-lite"/>
    </source>
</evidence>
<dbReference type="AlphaFoldDB" id="E6W603"/>
<sequence>MFKYARESQRLLGVDHTHTVAQIKAAFRACVKKYHPDVLGNTPGSVRYFQHINRVYSELLQYKSTHPDAAPNQVPQANRASARPAPAHRDFNRQHRAAQTRPAARAPRKESRPPSQEQLLLKKMQKMQKGAFTVDPLVAEMGIEALIMRCEFSDNYYVKREAIKALIFKGTPEAVKGILYLQKSSDNDAREIIDELLFQSDDRFKRMMENDGGANPFFAWVSKLVNGIVRVFDSSVRPTTHP</sequence>
<dbReference type="InterPro" id="IPR001623">
    <property type="entry name" value="DnaJ_domain"/>
</dbReference>
<dbReference type="Pfam" id="PF00226">
    <property type="entry name" value="DnaJ"/>
    <property type="match status" value="1"/>
</dbReference>
<keyword evidence="3" id="KW-0346">Stress response</keyword>
<dbReference type="STRING" id="653733.Selin_0185"/>
<dbReference type="KEGG" id="din:Selin_0185"/>
<gene>
    <name evidence="3" type="ordered locus">Selin_0185</name>
</gene>
<dbReference type="InterPro" id="IPR036869">
    <property type="entry name" value="J_dom_sf"/>
</dbReference>
<dbReference type="SUPFAM" id="SSF46565">
    <property type="entry name" value="Chaperone J-domain"/>
    <property type="match status" value="1"/>
</dbReference>
<evidence type="ECO:0000313" key="4">
    <source>
        <dbReference type="Proteomes" id="UP000002572"/>
    </source>
</evidence>
<protein>
    <submittedName>
        <fullName evidence="3">Heat shock protein DnaJ domain protein</fullName>
    </submittedName>
</protein>
<evidence type="ECO:0000313" key="3">
    <source>
        <dbReference type="EMBL" id="ADU64942.1"/>
    </source>
</evidence>
<dbReference type="EMBL" id="CP002432">
    <property type="protein sequence ID" value="ADU64942.1"/>
    <property type="molecule type" value="Genomic_DNA"/>
</dbReference>
<dbReference type="Gene3D" id="1.10.287.110">
    <property type="entry name" value="DnaJ domain"/>
    <property type="match status" value="1"/>
</dbReference>
<feature type="domain" description="J" evidence="2">
    <location>
        <begin position="7"/>
        <end position="64"/>
    </location>
</feature>
<proteinExistence type="predicted"/>
<accession>E6W603</accession>
<keyword evidence="4" id="KW-1185">Reference proteome</keyword>
<reference evidence="3 4" key="1">
    <citation type="submission" date="2010-12" db="EMBL/GenBank/DDBJ databases">
        <title>Complete sequence of Desulfurispirillum indicum S5.</title>
        <authorList>
            <consortium name="US DOE Joint Genome Institute"/>
            <person name="Lucas S."/>
            <person name="Copeland A."/>
            <person name="Lapidus A."/>
            <person name="Cheng J.-F."/>
            <person name="Goodwin L."/>
            <person name="Pitluck S."/>
            <person name="Chertkov O."/>
            <person name="Held B."/>
            <person name="Detter J.C."/>
            <person name="Han C."/>
            <person name="Tapia R."/>
            <person name="Land M."/>
            <person name="Hauser L."/>
            <person name="Kyrpides N."/>
            <person name="Ivanova N."/>
            <person name="Mikhailova N."/>
            <person name="Haggblom M."/>
            <person name="Rauschenbach I."/>
            <person name="Bini E."/>
            <person name="Woyke T."/>
        </authorList>
    </citation>
    <scope>NUCLEOTIDE SEQUENCE [LARGE SCALE GENOMIC DNA]</scope>
    <source>
        <strain evidence="4">ATCC BAA-1389 / DSM 22839 / S5</strain>
    </source>
</reference>
<dbReference type="SMART" id="SM00271">
    <property type="entry name" value="DnaJ"/>
    <property type="match status" value="1"/>
</dbReference>
<evidence type="ECO:0000259" key="2">
    <source>
        <dbReference type="PROSITE" id="PS50076"/>
    </source>
</evidence>
<dbReference type="HOGENOM" id="CLU_1145741_0_0_0"/>